<dbReference type="PANTHER" id="PTHR46623:SF6">
    <property type="entry name" value="ALPHA_BETA-HYDROLASES SUPERFAMILY PROTEIN"/>
    <property type="match status" value="1"/>
</dbReference>
<gene>
    <name evidence="2" type="ORF">GNZ12_21815</name>
</gene>
<dbReference type="InterPro" id="IPR051049">
    <property type="entry name" value="Dienelactone_hydrolase-like"/>
</dbReference>
<keyword evidence="3" id="KW-1185">Reference proteome</keyword>
<proteinExistence type="predicted"/>
<protein>
    <submittedName>
        <fullName evidence="2">Dienelactone hydrolase family protein</fullName>
    </submittedName>
</protein>
<name>A0ABX2BSM8_9BURK</name>
<dbReference type="Pfam" id="PF01738">
    <property type="entry name" value="DLH"/>
    <property type="match status" value="1"/>
</dbReference>
<dbReference type="SUPFAM" id="SSF53474">
    <property type="entry name" value="alpha/beta-Hydrolases"/>
    <property type="match status" value="1"/>
</dbReference>
<dbReference type="InterPro" id="IPR029058">
    <property type="entry name" value="AB_hydrolase_fold"/>
</dbReference>
<dbReference type="GO" id="GO:0016787">
    <property type="term" value="F:hydrolase activity"/>
    <property type="evidence" value="ECO:0007669"/>
    <property type="project" value="UniProtKB-KW"/>
</dbReference>
<dbReference type="PANTHER" id="PTHR46623">
    <property type="entry name" value="CARBOXYMETHYLENEBUTENOLIDASE-RELATED"/>
    <property type="match status" value="1"/>
</dbReference>
<organism evidence="2 3">
    <name type="scientific">Paraburkholderia solitsugae</name>
    <dbReference type="NCBI Taxonomy" id="2675748"/>
    <lineage>
        <taxon>Bacteria</taxon>
        <taxon>Pseudomonadati</taxon>
        <taxon>Pseudomonadota</taxon>
        <taxon>Betaproteobacteria</taxon>
        <taxon>Burkholderiales</taxon>
        <taxon>Burkholderiaceae</taxon>
        <taxon>Paraburkholderia</taxon>
    </lineage>
</organism>
<comment type="caution">
    <text evidence="2">The sequence shown here is derived from an EMBL/GenBank/DDBJ whole genome shotgun (WGS) entry which is preliminary data.</text>
</comment>
<feature type="domain" description="Dienelactone hydrolase" evidence="1">
    <location>
        <begin position="15"/>
        <end position="219"/>
    </location>
</feature>
<dbReference type="EMBL" id="WOEY01000087">
    <property type="protein sequence ID" value="NPT43895.1"/>
    <property type="molecule type" value="Genomic_DNA"/>
</dbReference>
<dbReference type="Proteomes" id="UP000652198">
    <property type="component" value="Unassembled WGS sequence"/>
</dbReference>
<evidence type="ECO:0000313" key="3">
    <source>
        <dbReference type="Proteomes" id="UP000652198"/>
    </source>
</evidence>
<accession>A0ABX2BSM8</accession>
<sequence length="221" mass="23692">MGTHIKLTAGDGHEFGAYRVDPAGAPKGGIVVIQEIFGVNRHIRSVADRFAALGYVAIAPALFDRIEAGFECGYSPEEVQGAMRFVANPPIQAWMLDIAAARKAIADVGKIAVTGFCLGGTLTYGAAVNLPGFSVAVGYYGGQIVRMADQSPKIPTMLHFGELDAHIPMSDVETIKSKQPSVDVYTYNAGHGFQCDERDSFAPEAAQIAWGRTLRFIDSHM</sequence>
<dbReference type="Gene3D" id="3.40.50.1820">
    <property type="entry name" value="alpha/beta hydrolase"/>
    <property type="match status" value="1"/>
</dbReference>
<evidence type="ECO:0000313" key="2">
    <source>
        <dbReference type="EMBL" id="NPT43895.1"/>
    </source>
</evidence>
<evidence type="ECO:0000259" key="1">
    <source>
        <dbReference type="Pfam" id="PF01738"/>
    </source>
</evidence>
<keyword evidence="2" id="KW-0378">Hydrolase</keyword>
<dbReference type="InterPro" id="IPR002925">
    <property type="entry name" value="Dienelactn_hydro"/>
</dbReference>
<reference evidence="2 3" key="1">
    <citation type="submission" date="2019-11" db="EMBL/GenBank/DDBJ databases">
        <title>Metabolism of dissolved organic matter in forest soils.</title>
        <authorList>
            <person name="Cyle K.T."/>
            <person name="Wilhelm R.C."/>
            <person name="Martinez C.E."/>
        </authorList>
    </citation>
    <scope>NUCLEOTIDE SEQUENCE [LARGE SCALE GENOMIC DNA]</scope>
    <source>
        <strain evidence="2 3">1N</strain>
    </source>
</reference>